<dbReference type="InterPro" id="IPR004323">
    <property type="entry name" value="Ion_tolerance_CutA"/>
</dbReference>
<dbReference type="Gene3D" id="3.30.70.120">
    <property type="match status" value="1"/>
</dbReference>
<comment type="similarity">
    <text evidence="1">Belongs to the CutA family.</text>
</comment>
<dbReference type="Proteomes" id="UP000256900">
    <property type="component" value="Unassembled WGS sequence"/>
</dbReference>
<dbReference type="PANTHER" id="PTHR23419:SF8">
    <property type="entry name" value="FI09726P"/>
    <property type="match status" value="1"/>
</dbReference>
<evidence type="ECO:0000256" key="1">
    <source>
        <dbReference type="ARBA" id="ARBA00010169"/>
    </source>
</evidence>
<dbReference type="GO" id="GO:0005507">
    <property type="term" value="F:copper ion binding"/>
    <property type="evidence" value="ECO:0007669"/>
    <property type="project" value="TreeGrafter"/>
</dbReference>
<evidence type="ECO:0000313" key="2">
    <source>
        <dbReference type="EMBL" id="REF86450.1"/>
    </source>
</evidence>
<dbReference type="SUPFAM" id="SSF54913">
    <property type="entry name" value="GlnB-like"/>
    <property type="match status" value="1"/>
</dbReference>
<dbReference type="InterPro" id="IPR011322">
    <property type="entry name" value="N-reg_PII-like_a/b"/>
</dbReference>
<dbReference type="GO" id="GO:0010038">
    <property type="term" value="P:response to metal ion"/>
    <property type="evidence" value="ECO:0007669"/>
    <property type="project" value="InterPro"/>
</dbReference>
<organism evidence="2 3">
    <name type="scientific">Methylovirgula ligni</name>
    <dbReference type="NCBI Taxonomy" id="569860"/>
    <lineage>
        <taxon>Bacteria</taxon>
        <taxon>Pseudomonadati</taxon>
        <taxon>Pseudomonadota</taxon>
        <taxon>Alphaproteobacteria</taxon>
        <taxon>Hyphomicrobiales</taxon>
        <taxon>Beijerinckiaceae</taxon>
        <taxon>Methylovirgula</taxon>
    </lineage>
</organism>
<dbReference type="InterPro" id="IPR015867">
    <property type="entry name" value="N-reg_PII/ATP_PRibTrfase_C"/>
</dbReference>
<reference evidence="2 3" key="1">
    <citation type="submission" date="2018-08" db="EMBL/GenBank/DDBJ databases">
        <title>Genomic Encyclopedia of Type Strains, Phase IV (KMG-IV): sequencing the most valuable type-strain genomes for metagenomic binning, comparative biology and taxonomic classification.</title>
        <authorList>
            <person name="Goeker M."/>
        </authorList>
    </citation>
    <scope>NUCLEOTIDE SEQUENCE [LARGE SCALE GENOMIC DNA]</scope>
    <source>
        <strain evidence="2 3">BW863</strain>
    </source>
</reference>
<dbReference type="RefSeq" id="WP_181902972.1">
    <property type="nucleotide sequence ID" value="NZ_CP025086.1"/>
</dbReference>
<accession>A0A3D9YV32</accession>
<dbReference type="EMBL" id="QUMO01000003">
    <property type="protein sequence ID" value="REF86450.1"/>
    <property type="molecule type" value="Genomic_DNA"/>
</dbReference>
<sequence>MNAVKAVDYAVVLTACGAATAGRIAETLVSERLAACVQKLPIESTYRWKGEIETAQEVLLLIKIRNADYATVEERILTLHDYETPEIVALPVAAGFAGYLSWIDEAVRR</sequence>
<evidence type="ECO:0000313" key="3">
    <source>
        <dbReference type="Proteomes" id="UP000256900"/>
    </source>
</evidence>
<dbReference type="AlphaFoldDB" id="A0A3D9YV32"/>
<dbReference type="PANTHER" id="PTHR23419">
    <property type="entry name" value="DIVALENT CATION TOLERANCE CUTA-RELATED"/>
    <property type="match status" value="1"/>
</dbReference>
<keyword evidence="3" id="KW-1185">Reference proteome</keyword>
<dbReference type="Pfam" id="PF03091">
    <property type="entry name" value="CutA1"/>
    <property type="match status" value="1"/>
</dbReference>
<gene>
    <name evidence="2" type="ORF">DES32_2504</name>
</gene>
<protein>
    <submittedName>
        <fullName evidence="2">Periplasmic divalent cation tolerance protein</fullName>
    </submittedName>
</protein>
<name>A0A3D9YV32_9HYPH</name>
<comment type="caution">
    <text evidence="2">The sequence shown here is derived from an EMBL/GenBank/DDBJ whole genome shotgun (WGS) entry which is preliminary data.</text>
</comment>
<proteinExistence type="inferred from homology"/>